<dbReference type="GO" id="GO:0016020">
    <property type="term" value="C:membrane"/>
    <property type="evidence" value="ECO:0007669"/>
    <property type="project" value="TreeGrafter"/>
</dbReference>
<dbReference type="Proteomes" id="UP000650467">
    <property type="component" value="Unassembled WGS sequence"/>
</dbReference>
<dbReference type="AlphaFoldDB" id="A0A835SQ78"/>
<dbReference type="PANTHER" id="PTHR46689:SF1">
    <property type="entry name" value="PHOD-LIKE PHOSPHATASE DOMAIN-CONTAINING PROTEIN"/>
    <property type="match status" value="1"/>
</dbReference>
<protein>
    <recommendedName>
        <fullName evidence="1">PhoD-like phosphatase domain-containing protein</fullName>
    </recommendedName>
</protein>
<dbReference type="InterPro" id="IPR038607">
    <property type="entry name" value="PhoD-like_sf"/>
</dbReference>
<organism evidence="2 3">
    <name type="scientific">Chlamydomonas incerta</name>
    <dbReference type="NCBI Taxonomy" id="51695"/>
    <lineage>
        <taxon>Eukaryota</taxon>
        <taxon>Viridiplantae</taxon>
        <taxon>Chlorophyta</taxon>
        <taxon>core chlorophytes</taxon>
        <taxon>Chlorophyceae</taxon>
        <taxon>CS clade</taxon>
        <taxon>Chlamydomonadales</taxon>
        <taxon>Chlamydomonadaceae</taxon>
        <taxon>Chlamydomonas</taxon>
    </lineage>
</organism>
<dbReference type="Pfam" id="PF19050">
    <property type="entry name" value="PhoD_2"/>
    <property type="match status" value="2"/>
</dbReference>
<evidence type="ECO:0000259" key="1">
    <source>
        <dbReference type="Pfam" id="PF19050"/>
    </source>
</evidence>
<reference evidence="2" key="1">
    <citation type="journal article" date="2020" name="bioRxiv">
        <title>Comparative genomics of Chlamydomonas.</title>
        <authorList>
            <person name="Craig R.J."/>
            <person name="Hasan A.R."/>
            <person name="Ness R.W."/>
            <person name="Keightley P.D."/>
        </authorList>
    </citation>
    <scope>NUCLEOTIDE SEQUENCE</scope>
    <source>
        <strain evidence="2">SAG 7.73</strain>
    </source>
</reference>
<gene>
    <name evidence="2" type="ORF">HXX76_014431</name>
</gene>
<feature type="domain" description="PhoD-like phosphatase" evidence="1">
    <location>
        <begin position="445"/>
        <end position="575"/>
    </location>
</feature>
<dbReference type="CDD" id="cd07389">
    <property type="entry name" value="MPP_PhoD"/>
    <property type="match status" value="1"/>
</dbReference>
<comment type="caution">
    <text evidence="2">The sequence shown here is derived from an EMBL/GenBank/DDBJ whole genome shotgun (WGS) entry which is preliminary data.</text>
</comment>
<sequence>MGCSSSTAAKSAAPPTAAGIGNGSGRLTAGAPGASISGTPPANAVLPYYTLASLCGRGVFGPFLKLASYEAESGEYRITALVVCSAAAQASILGGDVPPQLVWGELPDSGAGEAWRHEYTAGPGGDYAVPPGATNAEEAFEVVGSAVGERLATWRDWQFWRFKLSTTCGADPKQLKYKVDLVPGRAFTVSVPAAAEAWHAAFYSCNGLHNPADAGRTHGIQPLWADLMRQHSYRPYHVLLGGGDQLYNDGLFEGPLLKGWDQAQDDVESAARAAQPFTDALRGEMEEYYFSHYASHFGTQPIYSDALATIPSVNTWDDHDIVDGWGSYPPLIQNAPIMQGLFAASKFFYLLFQHHTTQECLAADGYWCDSSSLLLQLGASTALVVPDQRTFRTQHNCLPPGYLERLGAELRALPASTRHVIVMLAGPILYSALPVQETLQKLDDVATGDDLLAVVMQKTGLAAKITKRFGMVFILDDIIDQWSASQHVGEKAALLRLMVSVANEKQMRFSVLSGDVHCAGYGMFHSRPADVKPGDADDVPLPPADTRIADAGFIPQIISSAIANIPPPAPLLKSLCVCGRKPEAVPHFEELVQRMFPLFGPAGDVDSLLLGRRNWCDLVCGSAGGSMDFTLRAESAMGSEEVNVFTIKVPPLLRFWQQQ</sequence>
<keyword evidence="3" id="KW-1185">Reference proteome</keyword>
<dbReference type="InterPro" id="IPR018946">
    <property type="entry name" value="PhoD-like_MPP"/>
</dbReference>
<evidence type="ECO:0000313" key="2">
    <source>
        <dbReference type="EMBL" id="KAG2424550.1"/>
    </source>
</evidence>
<dbReference type="OrthoDB" id="9999821at2759"/>
<proteinExistence type="predicted"/>
<dbReference type="PANTHER" id="PTHR46689">
    <property type="entry name" value="MEMBRANE PROTEIN, PUTATIVE-RELATED"/>
    <property type="match status" value="1"/>
</dbReference>
<dbReference type="Gene3D" id="3.60.21.70">
    <property type="entry name" value="PhoD-like phosphatase"/>
    <property type="match status" value="1"/>
</dbReference>
<evidence type="ECO:0000313" key="3">
    <source>
        <dbReference type="Proteomes" id="UP000650467"/>
    </source>
</evidence>
<feature type="domain" description="PhoD-like phosphatase" evidence="1">
    <location>
        <begin position="197"/>
        <end position="441"/>
    </location>
</feature>
<dbReference type="InterPro" id="IPR043904">
    <property type="entry name" value="PhoD_2-like"/>
</dbReference>
<dbReference type="EMBL" id="JAEHOC010000064">
    <property type="protein sequence ID" value="KAG2424550.1"/>
    <property type="molecule type" value="Genomic_DNA"/>
</dbReference>
<name>A0A835SQ78_CHLIN</name>
<accession>A0A835SQ78</accession>